<dbReference type="EMBL" id="BRXY01000298">
    <property type="protein sequence ID" value="GMH84942.1"/>
    <property type="molecule type" value="Genomic_DNA"/>
</dbReference>
<keyword evidence="2" id="KW-0547">Nucleotide-binding</keyword>
<dbReference type="Pfam" id="PF01926">
    <property type="entry name" value="MMR_HSR1"/>
    <property type="match status" value="1"/>
</dbReference>
<dbReference type="GO" id="GO:0005525">
    <property type="term" value="F:GTP binding"/>
    <property type="evidence" value="ECO:0007669"/>
    <property type="project" value="UniProtKB-KW"/>
</dbReference>
<dbReference type="PROSITE" id="PS51706">
    <property type="entry name" value="G_ENGB"/>
    <property type="match status" value="1"/>
</dbReference>
<feature type="region of interest" description="Disordered" evidence="5">
    <location>
        <begin position="30"/>
        <end position="100"/>
    </location>
</feature>
<dbReference type="SUPFAM" id="SSF52540">
    <property type="entry name" value="P-loop containing nucleoside triphosphate hydrolases"/>
    <property type="match status" value="1"/>
</dbReference>
<reference evidence="8" key="1">
    <citation type="journal article" date="2023" name="Commun. Biol.">
        <title>Genome analysis of Parmales, the sister group of diatoms, reveals the evolutionary specialization of diatoms from phago-mixotrophs to photoautotrophs.</title>
        <authorList>
            <person name="Ban H."/>
            <person name="Sato S."/>
            <person name="Yoshikawa S."/>
            <person name="Yamada K."/>
            <person name="Nakamura Y."/>
            <person name="Ichinomiya M."/>
            <person name="Sato N."/>
            <person name="Blanc-Mathieu R."/>
            <person name="Endo H."/>
            <person name="Kuwata A."/>
            <person name="Ogata H."/>
        </authorList>
    </citation>
    <scope>NUCLEOTIDE SEQUENCE [LARGE SCALE GENOMIC DNA]</scope>
    <source>
        <strain evidence="8">NIES 3701</strain>
    </source>
</reference>
<evidence type="ECO:0000313" key="7">
    <source>
        <dbReference type="EMBL" id="GMH84942.1"/>
    </source>
</evidence>
<dbReference type="InterPro" id="IPR006073">
    <property type="entry name" value="GTP-bd"/>
</dbReference>
<dbReference type="PANTHER" id="PTHR11649:SF13">
    <property type="entry name" value="ENGB-TYPE G DOMAIN-CONTAINING PROTEIN"/>
    <property type="match status" value="1"/>
</dbReference>
<keyword evidence="1" id="KW-0479">Metal-binding</keyword>
<comment type="caution">
    <text evidence="7">The sequence shown here is derived from an EMBL/GenBank/DDBJ whole genome shotgun (WGS) entry which is preliminary data.</text>
</comment>
<sequence>MMLRQFLSRDSGAAALGCVRMLPQHSYFASKASSPRAQNRNTAKSARGSTKFRKQVPSKNLGGEGATAKERRADRRRHLQRDDENKITAKSFHATAESTSAPAPVRVAMHPTTSPCLFVADVPGIVALGGADGLVPGGIEVGSIGFVSPASLPDQAPPPVEWGIPEFSFVGRSNAGKSSLIKTVMKNISGAGKIGDRVGPRVGKTPGKTKVVNYFGCWGSNDNESDLSPRNCNMFMIDLPGYGYAATAGVEEKELWEERSLLYLQSRAPILQTGEVLPCIYENVLAPLNTCFLLVDSRRDPIMTELDFEYLDYLDEHKIPVCVVLTKIDKINTLSRLKAFNEMSIVVQQRHQSGFTQLKPEVLGCSSHSGEGINEIVDYMKSGGVWRDEFYPKEFWEEEEEEEV</sequence>
<evidence type="ECO:0000256" key="5">
    <source>
        <dbReference type="SAM" id="MobiDB-lite"/>
    </source>
</evidence>
<name>A0A9W7B6V7_9STRA</name>
<evidence type="ECO:0000256" key="1">
    <source>
        <dbReference type="ARBA" id="ARBA00022723"/>
    </source>
</evidence>
<dbReference type="Proteomes" id="UP001165085">
    <property type="component" value="Unassembled WGS sequence"/>
</dbReference>
<dbReference type="CDD" id="cd01876">
    <property type="entry name" value="YihA_EngB"/>
    <property type="match status" value="1"/>
</dbReference>
<feature type="compositionally biased region" description="Polar residues" evidence="5">
    <location>
        <begin position="31"/>
        <end position="48"/>
    </location>
</feature>
<organism evidence="7 8">
    <name type="scientific">Triparma strigata</name>
    <dbReference type="NCBI Taxonomy" id="1606541"/>
    <lineage>
        <taxon>Eukaryota</taxon>
        <taxon>Sar</taxon>
        <taxon>Stramenopiles</taxon>
        <taxon>Ochrophyta</taxon>
        <taxon>Bolidophyceae</taxon>
        <taxon>Parmales</taxon>
        <taxon>Triparmaceae</taxon>
        <taxon>Triparma</taxon>
    </lineage>
</organism>
<keyword evidence="8" id="KW-1185">Reference proteome</keyword>
<keyword evidence="3" id="KW-0460">Magnesium</keyword>
<accession>A0A9W7B6V7</accession>
<dbReference type="InterPro" id="IPR027417">
    <property type="entry name" value="P-loop_NTPase"/>
</dbReference>
<dbReference type="OrthoDB" id="391988at2759"/>
<evidence type="ECO:0000256" key="4">
    <source>
        <dbReference type="ARBA" id="ARBA00023134"/>
    </source>
</evidence>
<evidence type="ECO:0000313" key="8">
    <source>
        <dbReference type="Proteomes" id="UP001165085"/>
    </source>
</evidence>
<evidence type="ECO:0000256" key="2">
    <source>
        <dbReference type="ARBA" id="ARBA00022741"/>
    </source>
</evidence>
<evidence type="ECO:0000256" key="3">
    <source>
        <dbReference type="ARBA" id="ARBA00022842"/>
    </source>
</evidence>
<feature type="domain" description="EngB-type G" evidence="6">
    <location>
        <begin position="163"/>
        <end position="386"/>
    </location>
</feature>
<dbReference type="AlphaFoldDB" id="A0A9W7B6V7"/>
<dbReference type="Gene3D" id="3.40.50.300">
    <property type="entry name" value="P-loop containing nucleotide triphosphate hydrolases"/>
    <property type="match status" value="1"/>
</dbReference>
<evidence type="ECO:0000259" key="6">
    <source>
        <dbReference type="PROSITE" id="PS51706"/>
    </source>
</evidence>
<keyword evidence="4" id="KW-0342">GTP-binding</keyword>
<dbReference type="PANTHER" id="PTHR11649">
    <property type="entry name" value="MSS1/TRME-RELATED GTP-BINDING PROTEIN"/>
    <property type="match status" value="1"/>
</dbReference>
<dbReference type="InterPro" id="IPR030393">
    <property type="entry name" value="G_ENGB_dom"/>
</dbReference>
<proteinExistence type="predicted"/>
<protein>
    <recommendedName>
        <fullName evidence="6">EngB-type G domain-containing protein</fullName>
    </recommendedName>
</protein>
<gene>
    <name evidence="7" type="ORF">TrST_g12811</name>
</gene>
<dbReference type="GO" id="GO:0046872">
    <property type="term" value="F:metal ion binding"/>
    <property type="evidence" value="ECO:0007669"/>
    <property type="project" value="UniProtKB-KW"/>
</dbReference>